<evidence type="ECO:0000313" key="3">
    <source>
        <dbReference type="Proteomes" id="UP001165283"/>
    </source>
</evidence>
<keyword evidence="3" id="KW-1185">Reference proteome</keyword>
<proteinExistence type="predicted"/>
<name>A0ABT1ABZ4_9PSEU</name>
<feature type="region of interest" description="Disordered" evidence="1">
    <location>
        <begin position="1"/>
        <end position="44"/>
    </location>
</feature>
<reference evidence="2" key="1">
    <citation type="submission" date="2021-04" db="EMBL/GenBank/DDBJ databases">
        <title>Pseudonocardia sp. nov., isolated from sandy soil of mangrove forest.</title>
        <authorList>
            <person name="Zan Z."/>
            <person name="Huang R."/>
            <person name="Liu W."/>
        </authorList>
    </citation>
    <scope>NUCLEOTIDE SEQUENCE</scope>
    <source>
        <strain evidence="2">S2-4</strain>
    </source>
</reference>
<evidence type="ECO:0000256" key="1">
    <source>
        <dbReference type="SAM" id="MobiDB-lite"/>
    </source>
</evidence>
<dbReference type="Gene3D" id="1.20.58.480">
    <property type="match status" value="1"/>
</dbReference>
<comment type="caution">
    <text evidence="2">The sequence shown here is derived from an EMBL/GenBank/DDBJ whole genome shotgun (WGS) entry which is preliminary data.</text>
</comment>
<dbReference type="Proteomes" id="UP001165283">
    <property type="component" value="Unassembled WGS sequence"/>
</dbReference>
<dbReference type="PANTHER" id="PTHR10138">
    <property type="entry name" value="TRYPTOPHAN 2,3-DIOXYGENASE"/>
    <property type="match status" value="1"/>
</dbReference>
<dbReference type="InterPro" id="IPR037217">
    <property type="entry name" value="Trp/Indoleamine_2_3_dOase-like"/>
</dbReference>
<accession>A0ABT1ABZ4</accession>
<dbReference type="RefSeq" id="WP_252446093.1">
    <property type="nucleotide sequence ID" value="NZ_JAGSOV010000086.1"/>
</dbReference>
<dbReference type="PANTHER" id="PTHR10138:SF0">
    <property type="entry name" value="TRYPTOPHAN 2,3-DIOXYGENASE"/>
    <property type="match status" value="1"/>
</dbReference>
<dbReference type="InterPro" id="IPR004981">
    <property type="entry name" value="Trp_2_3_dOase"/>
</dbReference>
<feature type="compositionally biased region" description="Low complexity" evidence="1">
    <location>
        <begin position="16"/>
        <end position="28"/>
    </location>
</feature>
<evidence type="ECO:0000313" key="2">
    <source>
        <dbReference type="EMBL" id="MCO1660565.1"/>
    </source>
</evidence>
<gene>
    <name evidence="2" type="ORF">KDL28_36495</name>
</gene>
<dbReference type="Pfam" id="PF03301">
    <property type="entry name" value="Trp_dioxygenase"/>
    <property type="match status" value="1"/>
</dbReference>
<organism evidence="2 3">
    <name type="scientific">Pseudonocardia humida</name>
    <dbReference type="NCBI Taxonomy" id="2800819"/>
    <lineage>
        <taxon>Bacteria</taxon>
        <taxon>Bacillati</taxon>
        <taxon>Actinomycetota</taxon>
        <taxon>Actinomycetes</taxon>
        <taxon>Pseudonocardiales</taxon>
        <taxon>Pseudonocardiaceae</taxon>
        <taxon>Pseudonocardia</taxon>
    </lineage>
</organism>
<sequence>MNAPTPTAGPRGCPFAGTSTSTATAPAPVRGRHAATPPAGPAVPDPVGLARSVLGVLRRTGKHFLPAPLLVRLDCLRHRAGTAGPYFAAFLDCVLDKYDGRFRNRTYLALPLLEAMLDDPATGMTPDRLAAILMSDVVRFELAAATRPHRPDDRPDDRTLGTRLRHARRFVELCSAGGTGGAEPVGAVADWLDATVQPVHVLHDEYFFIRALQCHELTFTVLVADVRVATRAVRAGAPGAAAAHLRHASGVFARAAVLFRVVATMRAATFHEFREFTQGASAIQSDQYKRFEAACGAPDRARLSADAFAGVPVVRAEVLAGQDDLSRAVLETRRPGAPGWDSLDAAIADLEARHQRWKAAHRGLAARMLGAAAGSGRTEGVPYLDRCLQNRLFGTLLAA</sequence>
<protein>
    <recommendedName>
        <fullName evidence="4">Tryptophan 2,3-dioxygenase</fullName>
    </recommendedName>
</protein>
<evidence type="ECO:0008006" key="4">
    <source>
        <dbReference type="Google" id="ProtNLM"/>
    </source>
</evidence>
<dbReference type="EMBL" id="JAGSOV010000086">
    <property type="protein sequence ID" value="MCO1660565.1"/>
    <property type="molecule type" value="Genomic_DNA"/>
</dbReference>
<dbReference type="SUPFAM" id="SSF140959">
    <property type="entry name" value="Indolic compounds 2,3-dioxygenase-like"/>
    <property type="match status" value="1"/>
</dbReference>